<reference evidence="1 2" key="1">
    <citation type="submission" date="2020-10" db="EMBL/GenBank/DDBJ databases">
        <title>Sequencing the genomes of 1000 actinobacteria strains.</title>
        <authorList>
            <person name="Klenk H.-P."/>
        </authorList>
    </citation>
    <scope>NUCLEOTIDE SEQUENCE [LARGE SCALE GENOMIC DNA]</scope>
    <source>
        <strain evidence="1 2">DSM 15666</strain>
    </source>
</reference>
<gene>
    <name evidence="1" type="ORF">H4W27_002567</name>
</gene>
<organism evidence="1 2">
    <name type="scientific">Nesterenkonia lutea</name>
    <dbReference type="NCBI Taxonomy" id="272919"/>
    <lineage>
        <taxon>Bacteria</taxon>
        <taxon>Bacillati</taxon>
        <taxon>Actinomycetota</taxon>
        <taxon>Actinomycetes</taxon>
        <taxon>Micrococcales</taxon>
        <taxon>Micrococcaceae</taxon>
        <taxon>Nesterenkonia</taxon>
    </lineage>
</organism>
<keyword evidence="2" id="KW-1185">Reference proteome</keyword>
<sequence length="142" mass="14397">MMRSASPARDLSGQRRSGQRGSGTVLALALIMTLLILLGAVYALSLVAVSSAQAARGADMAALAAADAARGLTQRDPCTVALALAERNGVELTSCTVTGPHGTEVVVRSAVPILPERLLNPSAVQLSDLVSRSSARAGPPPA</sequence>
<dbReference type="Proteomes" id="UP000643525">
    <property type="component" value="Unassembled WGS sequence"/>
</dbReference>
<dbReference type="NCBIfam" id="TIGR03816">
    <property type="entry name" value="tadE_like_DECH"/>
    <property type="match status" value="1"/>
</dbReference>
<evidence type="ECO:0000313" key="1">
    <source>
        <dbReference type="EMBL" id="MBE1525449.1"/>
    </source>
</evidence>
<accession>A0ABR9JHN8</accession>
<dbReference type="InterPro" id="IPR021202">
    <property type="entry name" value="Rv3654c-like"/>
</dbReference>
<comment type="caution">
    <text evidence="1">The sequence shown here is derived from an EMBL/GenBank/DDBJ whole genome shotgun (WGS) entry which is preliminary data.</text>
</comment>
<name>A0ABR9JHN8_9MICC</name>
<proteinExistence type="predicted"/>
<dbReference type="RefSeq" id="WP_192596313.1">
    <property type="nucleotide sequence ID" value="NZ_BAAALJ010000026.1"/>
</dbReference>
<evidence type="ECO:0000313" key="2">
    <source>
        <dbReference type="Proteomes" id="UP000643525"/>
    </source>
</evidence>
<protein>
    <submittedName>
        <fullName evidence="1">Secretion/DNA translocation related TadE-like protein</fullName>
    </submittedName>
</protein>
<dbReference type="EMBL" id="JADBED010000001">
    <property type="protein sequence ID" value="MBE1525449.1"/>
    <property type="molecule type" value="Genomic_DNA"/>
</dbReference>